<dbReference type="GO" id="GO:0005576">
    <property type="term" value="C:extracellular region"/>
    <property type="evidence" value="ECO:0007669"/>
    <property type="project" value="InterPro"/>
</dbReference>
<dbReference type="GO" id="GO:0030414">
    <property type="term" value="F:peptidase inhibitor activity"/>
    <property type="evidence" value="ECO:0007669"/>
    <property type="project" value="InterPro"/>
</dbReference>
<dbReference type="InterPro" id="IPR008197">
    <property type="entry name" value="WAP_dom"/>
</dbReference>
<evidence type="ECO:0000259" key="1">
    <source>
        <dbReference type="PROSITE" id="PS51390"/>
    </source>
</evidence>
<gene>
    <name evidence="2" type="ORF">SEV965_LOCUS1814</name>
</gene>
<dbReference type="EMBL" id="CAJNOU010000037">
    <property type="protein sequence ID" value="CAF0824952.1"/>
    <property type="molecule type" value="Genomic_DNA"/>
</dbReference>
<name>A0A813UAH2_9BILA</name>
<dbReference type="Gene3D" id="2.10.22.10">
    <property type="entry name" value="Antistasin, domain 1"/>
    <property type="match status" value="1"/>
</dbReference>
<protein>
    <recommendedName>
        <fullName evidence="1">WAP domain-containing protein</fullName>
    </recommendedName>
</protein>
<accession>A0A813UAH2</accession>
<dbReference type="PROSITE" id="PS51390">
    <property type="entry name" value="WAP"/>
    <property type="match status" value="1"/>
</dbReference>
<proteinExistence type="predicted"/>
<organism evidence="2 3">
    <name type="scientific">Rotaria sordida</name>
    <dbReference type="NCBI Taxonomy" id="392033"/>
    <lineage>
        <taxon>Eukaryota</taxon>
        <taxon>Metazoa</taxon>
        <taxon>Spiralia</taxon>
        <taxon>Gnathifera</taxon>
        <taxon>Rotifera</taxon>
        <taxon>Eurotatoria</taxon>
        <taxon>Bdelloidea</taxon>
        <taxon>Philodinida</taxon>
        <taxon>Philodinidae</taxon>
        <taxon>Rotaria</taxon>
    </lineage>
</organism>
<dbReference type="AlphaFoldDB" id="A0A813UAH2"/>
<comment type="caution">
    <text evidence="2">The sequence shown here is derived from an EMBL/GenBank/DDBJ whole genome shotgun (WGS) entry which is preliminary data.</text>
</comment>
<feature type="domain" description="WAP" evidence="1">
    <location>
        <begin position="117"/>
        <end position="165"/>
    </location>
</feature>
<dbReference type="Proteomes" id="UP000663889">
    <property type="component" value="Unassembled WGS sequence"/>
</dbReference>
<evidence type="ECO:0000313" key="2">
    <source>
        <dbReference type="EMBL" id="CAF0824952.1"/>
    </source>
</evidence>
<sequence>MLTGWTTYFNKYKYIKQTNNNQTKASNINIRFIQNYEKTIHLNFTLCHNNFLCTINNPCPYGYIFDKFNCNTCECNPCKLGQPLRKYSCKKGRYRYTCSRRKGICTVSTQGNLHCCPLKRSGSCPPSPHPSVVLCLPVDCKNDGDCSIGQKCCKPCLRCTNVTAS</sequence>
<evidence type="ECO:0000313" key="3">
    <source>
        <dbReference type="Proteomes" id="UP000663889"/>
    </source>
</evidence>
<reference evidence="2" key="1">
    <citation type="submission" date="2021-02" db="EMBL/GenBank/DDBJ databases">
        <authorList>
            <person name="Nowell W R."/>
        </authorList>
    </citation>
    <scope>NUCLEOTIDE SEQUENCE</scope>
</reference>